<name>A0A8T0K5Y4_PHAAN</name>
<proteinExistence type="predicted"/>
<dbReference type="EMBL" id="JABFOF010000007">
    <property type="protein sequence ID" value="KAG2391642.1"/>
    <property type="molecule type" value="Genomic_DNA"/>
</dbReference>
<sequence>MTWKETTTKEHQSYSINPNEQLISDLALDTTPKLGTVITTAEEDFLDLSQAFSDFSACSNDISGAVKSLIYGLKTRTETSKQNAACALLSLVLVEENKSSNGAEAVTGDEGLDVHEVPPCAFIISVFFVRNGMFVRVVDLLYPPPSRRCNYVYQP</sequence>
<comment type="caution">
    <text evidence="1">The sequence shown here is derived from an EMBL/GenBank/DDBJ whole genome shotgun (WGS) entry which is preliminary data.</text>
</comment>
<dbReference type="AlphaFoldDB" id="A0A8T0K5Y4"/>
<evidence type="ECO:0000313" key="1">
    <source>
        <dbReference type="EMBL" id="KAG2391642.1"/>
    </source>
</evidence>
<accession>A0A8T0K5Y4</accession>
<protein>
    <submittedName>
        <fullName evidence="1">Uncharacterized protein</fullName>
    </submittedName>
</protein>
<dbReference type="Proteomes" id="UP000743370">
    <property type="component" value="Unassembled WGS sequence"/>
</dbReference>
<reference evidence="1 2" key="1">
    <citation type="submission" date="2020-05" db="EMBL/GenBank/DDBJ databases">
        <title>Vigna angularis (adzuki bean) Var. LongXiaoDou No. 4 denovo assembly.</title>
        <authorList>
            <person name="Xiang H."/>
        </authorList>
    </citation>
    <scope>NUCLEOTIDE SEQUENCE [LARGE SCALE GENOMIC DNA]</scope>
    <source>
        <tissue evidence="1">Leaf</tissue>
    </source>
</reference>
<gene>
    <name evidence="1" type="ORF">HKW66_Vig0125970</name>
</gene>
<organism evidence="1 2">
    <name type="scientific">Phaseolus angularis</name>
    <name type="common">Azuki bean</name>
    <name type="synonym">Vigna angularis</name>
    <dbReference type="NCBI Taxonomy" id="3914"/>
    <lineage>
        <taxon>Eukaryota</taxon>
        <taxon>Viridiplantae</taxon>
        <taxon>Streptophyta</taxon>
        <taxon>Embryophyta</taxon>
        <taxon>Tracheophyta</taxon>
        <taxon>Spermatophyta</taxon>
        <taxon>Magnoliopsida</taxon>
        <taxon>eudicotyledons</taxon>
        <taxon>Gunneridae</taxon>
        <taxon>Pentapetalae</taxon>
        <taxon>rosids</taxon>
        <taxon>fabids</taxon>
        <taxon>Fabales</taxon>
        <taxon>Fabaceae</taxon>
        <taxon>Papilionoideae</taxon>
        <taxon>50 kb inversion clade</taxon>
        <taxon>NPAAA clade</taxon>
        <taxon>indigoferoid/millettioid clade</taxon>
        <taxon>Phaseoleae</taxon>
        <taxon>Vigna</taxon>
    </lineage>
</organism>
<evidence type="ECO:0000313" key="2">
    <source>
        <dbReference type="Proteomes" id="UP000743370"/>
    </source>
</evidence>